<dbReference type="InterPro" id="IPR011723">
    <property type="entry name" value="Znf/thioredoxin_put"/>
</dbReference>
<evidence type="ECO:0000259" key="3">
    <source>
        <dbReference type="Pfam" id="PF13717"/>
    </source>
</evidence>
<feature type="region of interest" description="Disordered" evidence="1">
    <location>
        <begin position="118"/>
        <end position="212"/>
    </location>
</feature>
<proteinExistence type="predicted"/>
<evidence type="ECO:0000313" key="4">
    <source>
        <dbReference type="EMBL" id="SLN63758.1"/>
    </source>
</evidence>
<evidence type="ECO:0000256" key="2">
    <source>
        <dbReference type="SAM" id="Phobius"/>
    </source>
</evidence>
<name>A0A1Y5TGW7_9RHOB</name>
<feature type="domain" description="Zinc finger/thioredoxin putative" evidence="3">
    <location>
        <begin position="1"/>
        <end position="36"/>
    </location>
</feature>
<keyword evidence="5" id="KW-1185">Reference proteome</keyword>
<feature type="compositionally biased region" description="Polar residues" evidence="1">
    <location>
        <begin position="162"/>
        <end position="172"/>
    </location>
</feature>
<feature type="compositionally biased region" description="Basic and acidic residues" evidence="1">
    <location>
        <begin position="195"/>
        <end position="209"/>
    </location>
</feature>
<feature type="region of interest" description="Disordered" evidence="1">
    <location>
        <begin position="85"/>
        <end position="105"/>
    </location>
</feature>
<reference evidence="4 5" key="1">
    <citation type="submission" date="2017-03" db="EMBL/GenBank/DDBJ databases">
        <authorList>
            <person name="Afonso C.L."/>
            <person name="Miller P.J."/>
            <person name="Scott M.A."/>
            <person name="Spackman E."/>
            <person name="Goraichik I."/>
            <person name="Dimitrov K.M."/>
            <person name="Suarez D.L."/>
            <person name="Swayne D.E."/>
        </authorList>
    </citation>
    <scope>NUCLEOTIDE SEQUENCE [LARGE SCALE GENOMIC DNA]</scope>
    <source>
        <strain evidence="4 5">CECT 7971</strain>
    </source>
</reference>
<protein>
    <recommendedName>
        <fullName evidence="3">Zinc finger/thioredoxin putative domain-containing protein</fullName>
    </recommendedName>
</protein>
<dbReference type="AlphaFoldDB" id="A0A1Y5TGW7"/>
<gene>
    <name evidence="4" type="ORF">PAM7971_03324</name>
</gene>
<sequence>MRLICPNCGAQYEVDAKVIPESGRDVQCSNCGHTWFQQSAEVDSDLADELGFELPVDDAAPEPSIDTTQVDQPLPQIFDVHDTDKDGHNNATTKANAPVQRSAVSDSVRDILRAEVEYNQNNRPAEPDALETQPDLGLQGASTKDQKGLRDRMARLRGLSPSADSVEQTPVQSAKRRDLLPNIDEINSTLSAASERNDDGTVQDDDTRKERSRKTGFRTTFLALILLVILLILAYIFAPMLAQKVPALAGVLDGFVAGANDFRTWLDTLMTSTSARMNALLGQLNGGS</sequence>
<dbReference type="EMBL" id="FWFW01000013">
    <property type="protein sequence ID" value="SLN63758.1"/>
    <property type="molecule type" value="Genomic_DNA"/>
</dbReference>
<feature type="compositionally biased region" description="Basic and acidic residues" evidence="1">
    <location>
        <begin position="144"/>
        <end position="154"/>
    </location>
</feature>
<keyword evidence="2" id="KW-0472">Membrane</keyword>
<dbReference type="RefSeq" id="WP_085850411.1">
    <property type="nucleotide sequence ID" value="NZ_FNZV01000013.1"/>
</dbReference>
<organism evidence="4 5">
    <name type="scientific">Pacificibacter marinus</name>
    <dbReference type="NCBI Taxonomy" id="658057"/>
    <lineage>
        <taxon>Bacteria</taxon>
        <taxon>Pseudomonadati</taxon>
        <taxon>Pseudomonadota</taxon>
        <taxon>Alphaproteobacteria</taxon>
        <taxon>Rhodobacterales</taxon>
        <taxon>Roseobacteraceae</taxon>
        <taxon>Pacificibacter</taxon>
    </lineage>
</organism>
<dbReference type="Proteomes" id="UP000193307">
    <property type="component" value="Unassembled WGS sequence"/>
</dbReference>
<keyword evidence="2" id="KW-1133">Transmembrane helix</keyword>
<dbReference type="STRING" id="658057.SAMN04488032_11388"/>
<evidence type="ECO:0000256" key="1">
    <source>
        <dbReference type="SAM" id="MobiDB-lite"/>
    </source>
</evidence>
<feature type="transmembrane region" description="Helical" evidence="2">
    <location>
        <begin position="217"/>
        <end position="238"/>
    </location>
</feature>
<keyword evidence="2" id="KW-0812">Transmembrane</keyword>
<feature type="compositionally biased region" description="Polar residues" evidence="1">
    <location>
        <begin position="185"/>
        <end position="194"/>
    </location>
</feature>
<dbReference type="NCBIfam" id="TIGR02098">
    <property type="entry name" value="MJ0042_CXXC"/>
    <property type="match status" value="1"/>
</dbReference>
<dbReference type="OrthoDB" id="7159357at2"/>
<accession>A0A1Y5TGW7</accession>
<dbReference type="Pfam" id="PF13717">
    <property type="entry name" value="Zn_ribbon_4"/>
    <property type="match status" value="1"/>
</dbReference>
<evidence type="ECO:0000313" key="5">
    <source>
        <dbReference type="Proteomes" id="UP000193307"/>
    </source>
</evidence>